<dbReference type="InterPro" id="IPR011042">
    <property type="entry name" value="6-blade_b-propeller_TolB-like"/>
</dbReference>
<organism evidence="1 2">
    <name type="scientific">Paraburkholderia elongata</name>
    <dbReference type="NCBI Taxonomy" id="2675747"/>
    <lineage>
        <taxon>Bacteria</taxon>
        <taxon>Pseudomonadati</taxon>
        <taxon>Pseudomonadota</taxon>
        <taxon>Betaproteobacteria</taxon>
        <taxon>Burkholderiales</taxon>
        <taxon>Burkholderiaceae</taxon>
        <taxon>Paraburkholderia</taxon>
    </lineage>
</organism>
<dbReference type="EMBL" id="WOEZ01000090">
    <property type="protein sequence ID" value="NPT56336.1"/>
    <property type="molecule type" value="Genomic_DNA"/>
</dbReference>
<protein>
    <recommendedName>
        <fullName evidence="3">SMP-30/Gluconolactonase/LRE-like region domain-containing protein</fullName>
    </recommendedName>
</protein>
<evidence type="ECO:0008006" key="3">
    <source>
        <dbReference type="Google" id="ProtNLM"/>
    </source>
</evidence>
<dbReference type="SUPFAM" id="SSF63829">
    <property type="entry name" value="Calcium-dependent phosphotriesterase"/>
    <property type="match status" value="1"/>
</dbReference>
<comment type="caution">
    <text evidence="1">The sequence shown here is derived from an EMBL/GenBank/DDBJ whole genome shotgun (WGS) entry which is preliminary data.</text>
</comment>
<dbReference type="Proteomes" id="UP000655523">
    <property type="component" value="Unassembled WGS sequence"/>
</dbReference>
<dbReference type="AlphaFoldDB" id="A0A972NML3"/>
<gene>
    <name evidence="1" type="ORF">GNZ13_17505</name>
</gene>
<evidence type="ECO:0000313" key="1">
    <source>
        <dbReference type="EMBL" id="NPT56336.1"/>
    </source>
</evidence>
<proteinExistence type="predicted"/>
<reference evidence="1 2" key="1">
    <citation type="submission" date="2019-11" db="EMBL/GenBank/DDBJ databases">
        <title>Metabolism of dissolved organic matter in forest soils.</title>
        <authorList>
            <person name="Cyle K.T."/>
            <person name="Wilhelm R.C."/>
            <person name="Martinez C.E."/>
        </authorList>
    </citation>
    <scope>NUCLEOTIDE SEQUENCE [LARGE SCALE GENOMIC DNA]</scope>
    <source>
        <strain evidence="1 2">5N</strain>
    </source>
</reference>
<accession>A0A972NML3</accession>
<dbReference type="Gene3D" id="2.120.10.30">
    <property type="entry name" value="TolB, C-terminal domain"/>
    <property type="match status" value="1"/>
</dbReference>
<name>A0A972NML3_9BURK</name>
<keyword evidence="2" id="KW-1185">Reference proteome</keyword>
<sequence length="392" mass="41554">MAPRRRGPFLKGVIPVNKKNCVLVLLAALCAPLTNYRNVLRSILLSAALGFSVLSVSQSSRARELFVGDVGDNSVKRFDASSGTYLGAFIAPKTAGLKGPMGMIFTGGQLVVVNQNLGTGQSGEILQFDGATGTFVGKLVASSDRNAPFAPRGIVRGGQDNGFYVADIGAQSSKCSNQGNVKEYDAAGAFLGNLDRQAFTAEFHPRGVVFGPDGLLYVSAVGCLDPKDPLFNQLTGYVLRFRVDASTGKFKFFDVFASNTSVPDLHRPEGLVFDSAGNLWVTSFRANASDSDKILKLNGHTGALLDKLVLAPPVASGGKRAYAQAIIFGPGRNLFIPITGDNVTTAGQLRRCSPTTMQCDVIVPANSAGGALQQPFYVIFRNTNPATLNYED</sequence>
<evidence type="ECO:0000313" key="2">
    <source>
        <dbReference type="Proteomes" id="UP000655523"/>
    </source>
</evidence>